<name>A0A1V5MEG4_UNCT6</name>
<dbReference type="AlphaFoldDB" id="A0A1V5MEG4"/>
<reference evidence="1" key="1">
    <citation type="submission" date="2017-02" db="EMBL/GenBank/DDBJ databases">
        <title>Delving into the versatile metabolic prowess of the omnipresent phylum Bacteroidetes.</title>
        <authorList>
            <person name="Nobu M.K."/>
            <person name="Mei R."/>
            <person name="Narihiro T."/>
            <person name="Kuroda K."/>
            <person name="Liu W.-T."/>
        </authorList>
    </citation>
    <scope>NUCLEOTIDE SEQUENCE</scope>
    <source>
        <strain evidence="1">ADurb.Bin417</strain>
    </source>
</reference>
<gene>
    <name evidence="1" type="ORF">BWY73_01124</name>
</gene>
<organism evidence="1">
    <name type="scientific">candidate division TA06 bacterium ADurb.Bin417</name>
    <dbReference type="NCBI Taxonomy" id="1852828"/>
    <lineage>
        <taxon>Bacteria</taxon>
        <taxon>Bacteria division TA06</taxon>
    </lineage>
</organism>
<dbReference type="Proteomes" id="UP000485484">
    <property type="component" value="Unassembled WGS sequence"/>
</dbReference>
<protein>
    <submittedName>
        <fullName evidence="1">Uncharacterized protein</fullName>
    </submittedName>
</protein>
<sequence length="31" mass="3407">MVFRIEKTASGIKALKAAGVKVLTAEEIYRL</sequence>
<dbReference type="EMBL" id="MWAK01000186">
    <property type="protein sequence ID" value="OPZ91300.1"/>
    <property type="molecule type" value="Genomic_DNA"/>
</dbReference>
<proteinExistence type="predicted"/>
<evidence type="ECO:0000313" key="1">
    <source>
        <dbReference type="EMBL" id="OPZ91300.1"/>
    </source>
</evidence>
<comment type="caution">
    <text evidence="1">The sequence shown here is derived from an EMBL/GenBank/DDBJ whole genome shotgun (WGS) entry which is preliminary data.</text>
</comment>
<accession>A0A1V5MEG4</accession>